<proteinExistence type="predicted"/>
<protein>
    <submittedName>
        <fullName evidence="2">ShlB/FhaC/HecB family hemolysin secretion/activation protein</fullName>
    </submittedName>
</protein>
<name>A0ABV3U9U0_9GAMM</name>
<dbReference type="EMBL" id="JBFRYA010000021">
    <property type="protein sequence ID" value="MEX1670733.1"/>
    <property type="molecule type" value="Genomic_DNA"/>
</dbReference>
<evidence type="ECO:0000313" key="3">
    <source>
        <dbReference type="Proteomes" id="UP001557485"/>
    </source>
</evidence>
<organism evidence="2 3">
    <name type="scientific">Zhongshania guokunii</name>
    <dbReference type="NCBI Taxonomy" id="641783"/>
    <lineage>
        <taxon>Bacteria</taxon>
        <taxon>Pseudomonadati</taxon>
        <taxon>Pseudomonadota</taxon>
        <taxon>Gammaproteobacteria</taxon>
        <taxon>Cellvibrionales</taxon>
        <taxon>Spongiibacteraceae</taxon>
        <taxon>Zhongshania</taxon>
    </lineage>
</organism>
<accession>A0ABV3U9U0</accession>
<sequence>MAIDFPSALPPQLTTVEQIVSTAAAGAPYTGLVNGYELRVSGNHFLNEEELESIFTAAKTPSQAIFLMNSMVLRKGHLLVLMQYAPEGSVVYIHAVQARLAQVKGAGVAEFFKDLEGDTDLTRGEFERARVMANVKSQRVGVNYSASFEVDENQADSVALVFTPEAIVDYDATDVFVQFGNQGSRYVGRYFGDIGMNHNFSDGSRIGVGYETAFTDFGESRGGEDYHRIQLTADRPFTSGLYGITVSHIEYAQNLGRTAGASTITNSGLVCDVLSALDLCSPGLVTTTGQSLDLDADINIVALSGEQVLASDLAYRFNLFEKFEYIDSQLDVPGFDSLQDEKYGTLEFGAKYFAAQKIGDTSFRWSAQLSIKAGVTGDSGTLGSYEQFKADYFVENPSATSAPEVTPAARTAEFVTILPKVAAKLPLSESTELNASFSAQLANEQLPQQQQWVLGGMNTLSAYLPGVMSGDSGHFSELNLQHTLLMGGFDVKARVFVEYGVAWFENAGGSAGDERSIVDVGVRASSELGWGVTVDAVVARPLMDDGFASSAALERLEADFYFVLKKVF</sequence>
<gene>
    <name evidence="2" type="ORF">AB4876_17565</name>
</gene>
<dbReference type="InterPro" id="IPR005565">
    <property type="entry name" value="Hemolysn_activator_HlyB_C"/>
</dbReference>
<dbReference type="RefSeq" id="WP_368383037.1">
    <property type="nucleotide sequence ID" value="NZ_JBFRYA010000021.1"/>
</dbReference>
<reference evidence="2 3" key="1">
    <citation type="journal article" date="2011" name="Int. J. Syst. Evol. Microbiol.">
        <title>Zhongshania antarctica gen. nov., sp. nov. and Zhongshania guokunii sp. nov., gammaproteobacteria respectively isolated from coastal attached (fast) ice and surface seawater of the Antarctic.</title>
        <authorList>
            <person name="Li H.J."/>
            <person name="Zhang X.Y."/>
            <person name="Chen C.X."/>
            <person name="Zhang Y.J."/>
            <person name="Gao Z.M."/>
            <person name="Yu Y."/>
            <person name="Chen X.L."/>
            <person name="Chen B."/>
            <person name="Zhang Y.Z."/>
        </authorList>
    </citation>
    <scope>NUCLEOTIDE SEQUENCE [LARGE SCALE GENOMIC DNA]</scope>
    <source>
        <strain evidence="2 3">ZS6-22T</strain>
    </source>
</reference>
<comment type="caution">
    <text evidence="2">The sequence shown here is derived from an EMBL/GenBank/DDBJ whole genome shotgun (WGS) entry which is preliminary data.</text>
</comment>
<feature type="domain" description="Haemolysin activator HlyB C-terminal" evidence="1">
    <location>
        <begin position="365"/>
        <end position="504"/>
    </location>
</feature>
<keyword evidence="3" id="KW-1185">Reference proteome</keyword>
<evidence type="ECO:0000313" key="2">
    <source>
        <dbReference type="EMBL" id="MEX1670733.1"/>
    </source>
</evidence>
<evidence type="ECO:0000259" key="1">
    <source>
        <dbReference type="Pfam" id="PF03865"/>
    </source>
</evidence>
<dbReference type="Gene3D" id="2.40.160.50">
    <property type="entry name" value="membrane protein fhac: a member of the omp85/tpsb transporter family"/>
    <property type="match status" value="1"/>
</dbReference>
<dbReference type="Proteomes" id="UP001557485">
    <property type="component" value="Unassembled WGS sequence"/>
</dbReference>
<dbReference type="Pfam" id="PF03865">
    <property type="entry name" value="ShlB"/>
    <property type="match status" value="1"/>
</dbReference>